<sequence length="174" mass="19171">MPTLVGAEADERDALLQFLSAQRESLRRAVHGLTEEQAASRPSASALSLSGLIKHAALVERGWTDLMTGRAQEESRNWETEFSMVEGETLAHWLREYEAVALYTEKAVADLPDLEATVALPEAPWFPPGSRRSARWILLHLVEEAARHAGHADIVRESIDGATSYQLIAATAQE</sequence>
<organism evidence="1 2">
    <name type="scientific">Wenjunlia tyrosinilytica</name>
    <dbReference type="NCBI Taxonomy" id="1544741"/>
    <lineage>
        <taxon>Bacteria</taxon>
        <taxon>Bacillati</taxon>
        <taxon>Actinomycetota</taxon>
        <taxon>Actinomycetes</taxon>
        <taxon>Kitasatosporales</taxon>
        <taxon>Streptomycetaceae</taxon>
        <taxon>Wenjunlia</taxon>
    </lineage>
</organism>
<protein>
    <recommendedName>
        <fullName evidence="3">DinB family protein</fullName>
    </recommendedName>
</protein>
<accession>A0A917ZV39</accession>
<reference evidence="1" key="2">
    <citation type="submission" date="2020-09" db="EMBL/GenBank/DDBJ databases">
        <authorList>
            <person name="Sun Q."/>
            <person name="Zhou Y."/>
        </authorList>
    </citation>
    <scope>NUCLEOTIDE SEQUENCE</scope>
    <source>
        <strain evidence="1">CGMCC 4.7201</strain>
    </source>
</reference>
<name>A0A917ZV39_9ACTN</name>
<dbReference type="Pfam" id="PF04978">
    <property type="entry name" value="MST"/>
    <property type="match status" value="1"/>
</dbReference>
<evidence type="ECO:0000313" key="2">
    <source>
        <dbReference type="Proteomes" id="UP000641932"/>
    </source>
</evidence>
<dbReference type="InterPro" id="IPR034660">
    <property type="entry name" value="DinB/YfiT-like"/>
</dbReference>
<keyword evidence="2" id="KW-1185">Reference proteome</keyword>
<dbReference type="EMBL" id="BMMS01000031">
    <property type="protein sequence ID" value="GGO97015.1"/>
    <property type="molecule type" value="Genomic_DNA"/>
</dbReference>
<dbReference type="SUPFAM" id="SSF109854">
    <property type="entry name" value="DinB/YfiT-like putative metalloenzymes"/>
    <property type="match status" value="1"/>
</dbReference>
<proteinExistence type="predicted"/>
<evidence type="ECO:0000313" key="1">
    <source>
        <dbReference type="EMBL" id="GGO97015.1"/>
    </source>
</evidence>
<comment type="caution">
    <text evidence="1">The sequence shown here is derived from an EMBL/GenBank/DDBJ whole genome shotgun (WGS) entry which is preliminary data.</text>
</comment>
<dbReference type="RefSeq" id="WP_189134770.1">
    <property type="nucleotide sequence ID" value="NZ_BMMS01000031.1"/>
</dbReference>
<dbReference type="Gene3D" id="1.20.120.450">
    <property type="entry name" value="dinb family like domain"/>
    <property type="match status" value="1"/>
</dbReference>
<dbReference type="AlphaFoldDB" id="A0A917ZV39"/>
<dbReference type="Proteomes" id="UP000641932">
    <property type="component" value="Unassembled WGS sequence"/>
</dbReference>
<gene>
    <name evidence="1" type="ORF">GCM10012280_57830</name>
</gene>
<dbReference type="InterPro" id="IPR007061">
    <property type="entry name" value="MST-like"/>
</dbReference>
<evidence type="ECO:0008006" key="3">
    <source>
        <dbReference type="Google" id="ProtNLM"/>
    </source>
</evidence>
<reference evidence="1" key="1">
    <citation type="journal article" date="2014" name="Int. J. Syst. Evol. Microbiol.">
        <title>Complete genome sequence of Corynebacterium casei LMG S-19264T (=DSM 44701T), isolated from a smear-ripened cheese.</title>
        <authorList>
            <consortium name="US DOE Joint Genome Institute (JGI-PGF)"/>
            <person name="Walter F."/>
            <person name="Albersmeier A."/>
            <person name="Kalinowski J."/>
            <person name="Ruckert C."/>
        </authorList>
    </citation>
    <scope>NUCLEOTIDE SEQUENCE</scope>
    <source>
        <strain evidence="1">CGMCC 4.7201</strain>
    </source>
</reference>